<reference evidence="2" key="1">
    <citation type="submission" date="2025-08" db="UniProtKB">
        <authorList>
            <consortium name="Ensembl"/>
        </authorList>
    </citation>
    <scope>IDENTIFICATION</scope>
</reference>
<dbReference type="GO" id="GO:0043539">
    <property type="term" value="F:protein serine/threonine kinase activator activity"/>
    <property type="evidence" value="ECO:0007669"/>
    <property type="project" value="TreeGrafter"/>
</dbReference>
<feature type="region of interest" description="Disordered" evidence="1">
    <location>
        <begin position="462"/>
        <end position="505"/>
    </location>
</feature>
<dbReference type="GO" id="GO:2000001">
    <property type="term" value="P:regulation of DNA damage checkpoint"/>
    <property type="evidence" value="ECO:0007669"/>
    <property type="project" value="TreeGrafter"/>
</dbReference>
<dbReference type="GO" id="GO:0043596">
    <property type="term" value="C:nuclear replication fork"/>
    <property type="evidence" value="ECO:0007669"/>
    <property type="project" value="TreeGrafter"/>
</dbReference>
<name>A0A8C2KLI8_CYPCA</name>
<feature type="region of interest" description="Disordered" evidence="1">
    <location>
        <begin position="1"/>
        <end position="74"/>
    </location>
</feature>
<dbReference type="Ensembl" id="ENSCCRT00020122449.1">
    <property type="protein sequence ID" value="ENSCCRP00020112178.1"/>
    <property type="gene ID" value="ENSCCRG00020050897.1"/>
</dbReference>
<sequence>MDGKGSEEQHERNEIAELTQMKSKVNRLRRSPKAASLNPEQIRNTAEFKTPTRPVRGQFRRLIPDDSPSNDPDFHQDIIWDTTSPSPIRHGVYVCWTSPSDMQHHSMTEVCLSSGRGQRRAASVRAVDISDIAIRIAPENGRLEETDSSLLQWIGDSAIPCTPEVQQPKAKPTSTKQSAVEDLMRLAKQFDFNMRQDEAREQNSDAPGSKHAEEQEPPHGDRFTTAHNGSALKLTDEKPADERGLDQEMDHDLDFLFDGRQASDYRTQEVPERNLSIVKASDSQKRSTVTTVENPGSKQVNKADDFDDDWNSDGLLDDSLLLEITQNPDLFAAPQCSSTQKQTHKNQNTFSARTNKTQQAKNYVKRDTFQEQKTKSEQSFRQDSRIHAKPYEGLPKIGNHVENNFTNQVFPMSKALPVSPSCFNGNQNQQYQHKTQVRQQLQVIQNSSELSAVSSMCHFQPNTKEMLPSTNLSTRKPPRSNPPSMHQNPNSGGIKQGEDAVTPRDGFSDVLDEDLDSFFVSEDIWDDGVEDDDLFCEACDNLEEFSATNNQQNTTKALQKKPYGTSETASQQTVFAHPYPPKKPAANVPTSSANTSVSLYGQKAHAVNSGPIGLGSNVSCDATRPSGPSSNGPYKFKQVRSSSVVGRGTCAVPPTQQGHERGVLAVLQSNVRTAEGHQFKKPYSDPLRSAAVIAKDVCNSGAMRCSDAEIERKKQQAVERRRLKMLANQNLRAPV</sequence>
<dbReference type="AlphaFoldDB" id="A0A8C2KLI8"/>
<dbReference type="GO" id="GO:0031297">
    <property type="term" value="P:replication fork processing"/>
    <property type="evidence" value="ECO:0007669"/>
    <property type="project" value="TreeGrafter"/>
</dbReference>
<evidence type="ECO:0000313" key="2">
    <source>
        <dbReference type="Ensembl" id="ENSCCRP00020112178.1"/>
    </source>
</evidence>
<feature type="compositionally biased region" description="Polar residues" evidence="1">
    <location>
        <begin position="482"/>
        <end position="493"/>
    </location>
</feature>
<feature type="region of interest" description="Disordered" evidence="1">
    <location>
        <begin position="286"/>
        <end position="306"/>
    </location>
</feature>
<evidence type="ECO:0000313" key="3">
    <source>
        <dbReference type="Proteomes" id="UP000694701"/>
    </source>
</evidence>
<proteinExistence type="predicted"/>
<feature type="compositionally biased region" description="Basic and acidic residues" evidence="1">
    <location>
        <begin position="1"/>
        <end position="15"/>
    </location>
</feature>
<dbReference type="PANTHER" id="PTHR16434">
    <property type="entry name" value="EWING'S TUMOR-ASSOCIATED ANTIGEN 1 ETAA1"/>
    <property type="match status" value="1"/>
</dbReference>
<feature type="compositionally biased region" description="Polar residues" evidence="1">
    <location>
        <begin position="286"/>
        <end position="300"/>
    </location>
</feature>
<accession>A0A8C2KLI8</accession>
<dbReference type="Proteomes" id="UP000694701">
    <property type="component" value="Unplaced"/>
</dbReference>
<evidence type="ECO:0000256" key="1">
    <source>
        <dbReference type="SAM" id="MobiDB-lite"/>
    </source>
</evidence>
<organism evidence="2 3">
    <name type="scientific">Cyprinus carpio</name>
    <name type="common">Common carp</name>
    <dbReference type="NCBI Taxonomy" id="7962"/>
    <lineage>
        <taxon>Eukaryota</taxon>
        <taxon>Metazoa</taxon>
        <taxon>Chordata</taxon>
        <taxon>Craniata</taxon>
        <taxon>Vertebrata</taxon>
        <taxon>Euteleostomi</taxon>
        <taxon>Actinopterygii</taxon>
        <taxon>Neopterygii</taxon>
        <taxon>Teleostei</taxon>
        <taxon>Ostariophysi</taxon>
        <taxon>Cypriniformes</taxon>
        <taxon>Cyprinidae</taxon>
        <taxon>Cyprininae</taxon>
        <taxon>Cyprinus</taxon>
    </lineage>
</organism>
<feature type="region of interest" description="Disordered" evidence="1">
    <location>
        <begin position="197"/>
        <end position="238"/>
    </location>
</feature>
<feature type="region of interest" description="Disordered" evidence="1">
    <location>
        <begin position="336"/>
        <end position="360"/>
    </location>
</feature>
<protein>
    <submittedName>
        <fullName evidence="2">ETAA1 activator of ATR kinase</fullName>
    </submittedName>
</protein>
<feature type="compositionally biased region" description="Basic and acidic residues" evidence="1">
    <location>
        <begin position="197"/>
        <end position="224"/>
    </location>
</feature>
<dbReference type="Pfam" id="PF15350">
    <property type="entry name" value="ETAA1"/>
    <property type="match status" value="2"/>
</dbReference>
<dbReference type="PANTHER" id="PTHR16434:SF4">
    <property type="entry name" value="ETAA1 ACTIVATOR OF ATR KINASE"/>
    <property type="match status" value="1"/>
</dbReference>
<feature type="compositionally biased region" description="Polar residues" evidence="1">
    <location>
        <begin position="462"/>
        <end position="474"/>
    </location>
</feature>
<dbReference type="GO" id="GO:0006974">
    <property type="term" value="P:DNA damage response"/>
    <property type="evidence" value="ECO:0007669"/>
    <property type="project" value="TreeGrafter"/>
</dbReference>
<dbReference type="InterPro" id="IPR029406">
    <property type="entry name" value="ETAA1"/>
</dbReference>